<dbReference type="EMBL" id="QKNX01000002">
    <property type="protein sequence ID" value="TKR26257.1"/>
    <property type="molecule type" value="Genomic_DNA"/>
</dbReference>
<gene>
    <name evidence="1" type="ORF">DM868_07125</name>
</gene>
<dbReference type="AlphaFoldDB" id="A0A4U5JEZ6"/>
<protein>
    <submittedName>
        <fullName evidence="1">Uncharacterized protein</fullName>
    </submittedName>
</protein>
<sequence>MVPQRRDLLKTLTALPVATVAGCTGVLDDGAVPDYAESLPRDGANDDDGVFFVHSNAEWLRGFNGEEELPYAEELPDAFDVDIDPDTPPLDADPLIAYPSAGLVLGALGIGFGLVPYGFGDLLLGGLDEEVAPNDTKSEQTSETDSDVSGTVRIDSMLLVDGVGIFRGEFDARTVVAAAGEFEPAGEQEEFDIYEGTDDGFLGTEELAFAVRDGVLVTRLDDGADIGAALGAIAGDAERLNDTDDGGWALTEAGQGNVTLGVWGVDPEQATEQETDRELVDTQDVFGDADGLVSSLTLDPEEGVGTITAVFPAEQTPQRAALESRIGTSASTREIEIDGTRVSIAGIWRVPDETNDDS</sequence>
<dbReference type="Proteomes" id="UP000308037">
    <property type="component" value="Unassembled WGS sequence"/>
</dbReference>
<keyword evidence="2" id="KW-1185">Reference proteome</keyword>
<reference evidence="1 2" key="1">
    <citation type="submission" date="2019-04" db="EMBL/GenBank/DDBJ databases">
        <title>Natronomonas sp. F20-122 a newhaloarchaeon isolated from a saline saltern of Isla Bacuta, Huelva, Spain.</title>
        <authorList>
            <person name="Duran-Viseras A."/>
            <person name="Sanchez-Porro C."/>
            <person name="Ventosa A."/>
        </authorList>
    </citation>
    <scope>NUCLEOTIDE SEQUENCE [LARGE SCALE GENOMIC DNA]</scope>
    <source>
        <strain evidence="1 2">F20-122</strain>
    </source>
</reference>
<organism evidence="1 2">
    <name type="scientific">Natronomonas salsuginis</name>
    <dbReference type="NCBI Taxonomy" id="2217661"/>
    <lineage>
        <taxon>Archaea</taxon>
        <taxon>Methanobacteriati</taxon>
        <taxon>Methanobacteriota</taxon>
        <taxon>Stenosarchaea group</taxon>
        <taxon>Halobacteria</taxon>
        <taxon>Halobacteriales</taxon>
        <taxon>Natronomonadaceae</taxon>
        <taxon>Natronomonas</taxon>
    </lineage>
</organism>
<dbReference type="OrthoDB" id="236836at2157"/>
<comment type="caution">
    <text evidence="1">The sequence shown here is derived from an EMBL/GenBank/DDBJ whole genome shotgun (WGS) entry which is preliminary data.</text>
</comment>
<evidence type="ECO:0000313" key="2">
    <source>
        <dbReference type="Proteomes" id="UP000308037"/>
    </source>
</evidence>
<accession>A0A4U5JEZ6</accession>
<evidence type="ECO:0000313" key="1">
    <source>
        <dbReference type="EMBL" id="TKR26257.1"/>
    </source>
</evidence>
<dbReference type="PROSITE" id="PS51257">
    <property type="entry name" value="PROKAR_LIPOPROTEIN"/>
    <property type="match status" value="1"/>
</dbReference>
<proteinExistence type="predicted"/>
<dbReference type="RefSeq" id="WP_137276173.1">
    <property type="nucleotide sequence ID" value="NZ_QKNX01000002.1"/>
</dbReference>
<name>A0A4U5JEZ6_9EURY</name>